<keyword evidence="6" id="KW-0238">DNA-binding</keyword>
<feature type="domain" description="C2H2-type" evidence="10">
    <location>
        <begin position="539"/>
        <end position="564"/>
    </location>
</feature>
<dbReference type="OrthoDB" id="8922241at2759"/>
<dbReference type="GO" id="GO:0000122">
    <property type="term" value="P:negative regulation of transcription by RNA polymerase II"/>
    <property type="evidence" value="ECO:0007669"/>
    <property type="project" value="UniProtKB-ARBA"/>
</dbReference>
<dbReference type="FunFam" id="3.30.160.60:FF:001155">
    <property type="entry name" value="Zinc finger 30C"/>
    <property type="match status" value="1"/>
</dbReference>
<dbReference type="GO" id="GO:0000978">
    <property type="term" value="F:RNA polymerase II cis-regulatory region sequence-specific DNA binding"/>
    <property type="evidence" value="ECO:0000318"/>
    <property type="project" value="GO_Central"/>
</dbReference>
<reference evidence="11 12" key="1">
    <citation type="journal article" date="2007" name="Nature">
        <title>The medaka draft genome and insights into vertebrate genome evolution.</title>
        <authorList>
            <person name="Kasahara M."/>
            <person name="Naruse K."/>
            <person name="Sasaki S."/>
            <person name="Nakatani Y."/>
            <person name="Qu W."/>
            <person name="Ahsan B."/>
            <person name="Yamada T."/>
            <person name="Nagayasu Y."/>
            <person name="Doi K."/>
            <person name="Kasai Y."/>
            <person name="Jindo T."/>
            <person name="Kobayashi D."/>
            <person name="Shimada A."/>
            <person name="Toyoda A."/>
            <person name="Kuroki Y."/>
            <person name="Fujiyama A."/>
            <person name="Sasaki T."/>
            <person name="Shimizu A."/>
            <person name="Asakawa S."/>
            <person name="Shimizu N."/>
            <person name="Hashimoto S."/>
            <person name="Yang J."/>
            <person name="Lee Y."/>
            <person name="Matsushima K."/>
            <person name="Sugano S."/>
            <person name="Sakaizumi M."/>
            <person name="Narita T."/>
            <person name="Ohishi K."/>
            <person name="Haga S."/>
            <person name="Ohta F."/>
            <person name="Nomoto H."/>
            <person name="Nogata K."/>
            <person name="Morishita T."/>
            <person name="Endo T."/>
            <person name="Shin-I T."/>
            <person name="Takeda H."/>
            <person name="Morishita S."/>
            <person name="Kohara Y."/>
        </authorList>
    </citation>
    <scope>NUCLEOTIDE SEQUENCE [LARGE SCALE GENOMIC DNA]</scope>
    <source>
        <strain evidence="11 12">Hd-rR</strain>
    </source>
</reference>
<evidence type="ECO:0000256" key="5">
    <source>
        <dbReference type="ARBA" id="ARBA00022833"/>
    </source>
</evidence>
<reference evidence="11" key="2">
    <citation type="submission" date="2025-08" db="UniProtKB">
        <authorList>
            <consortium name="Ensembl"/>
        </authorList>
    </citation>
    <scope>IDENTIFICATION</scope>
    <source>
        <strain evidence="11">Hd-rR</strain>
    </source>
</reference>
<feature type="domain" description="C2H2-type" evidence="10">
    <location>
        <begin position="483"/>
        <end position="510"/>
    </location>
</feature>
<dbReference type="Bgee" id="ENSORLG00000023006">
    <property type="expression patterns" value="Expressed in animal zygote and 14 other cell types or tissues"/>
</dbReference>
<evidence type="ECO:0000256" key="2">
    <source>
        <dbReference type="ARBA" id="ARBA00022723"/>
    </source>
</evidence>
<dbReference type="AlphaFoldDB" id="A0A3B3HBN2"/>
<keyword evidence="2" id="KW-0479">Metal-binding</keyword>
<dbReference type="Proteomes" id="UP000001038">
    <property type="component" value="Chromosome 1"/>
</dbReference>
<reference evidence="11" key="3">
    <citation type="submission" date="2025-09" db="UniProtKB">
        <authorList>
            <consortium name="Ensembl"/>
        </authorList>
    </citation>
    <scope>IDENTIFICATION</scope>
    <source>
        <strain evidence="11">Hd-rR</strain>
    </source>
</reference>
<dbReference type="InterPro" id="IPR013087">
    <property type="entry name" value="Znf_C2H2_type"/>
</dbReference>
<evidence type="ECO:0000313" key="11">
    <source>
        <dbReference type="Ensembl" id="ENSORLP00000028935.1"/>
    </source>
</evidence>
<dbReference type="Gene3D" id="3.30.160.60">
    <property type="entry name" value="Classic Zinc Finger"/>
    <property type="match status" value="3"/>
</dbReference>
<gene>
    <name evidence="11" type="primary">si:ch73-109d9.3</name>
</gene>
<keyword evidence="4 8" id="KW-0863">Zinc-finger</keyword>
<evidence type="ECO:0000259" key="10">
    <source>
        <dbReference type="PROSITE" id="PS50157"/>
    </source>
</evidence>
<dbReference type="STRING" id="8090.ENSORLP00000028935"/>
<protein>
    <recommendedName>
        <fullName evidence="10">C2H2-type domain-containing protein</fullName>
    </recommendedName>
</protein>
<feature type="region of interest" description="Disordered" evidence="9">
    <location>
        <begin position="60"/>
        <end position="148"/>
    </location>
</feature>
<keyword evidence="7" id="KW-0539">Nucleus</keyword>
<dbReference type="GO" id="GO:0008270">
    <property type="term" value="F:zinc ion binding"/>
    <property type="evidence" value="ECO:0007669"/>
    <property type="project" value="UniProtKB-KW"/>
</dbReference>
<dbReference type="PROSITE" id="PS50157">
    <property type="entry name" value="ZINC_FINGER_C2H2_2"/>
    <property type="match status" value="3"/>
</dbReference>
<keyword evidence="3" id="KW-0677">Repeat</keyword>
<feature type="region of interest" description="Disordered" evidence="9">
    <location>
        <begin position="251"/>
        <end position="279"/>
    </location>
</feature>
<feature type="region of interest" description="Disordered" evidence="9">
    <location>
        <begin position="321"/>
        <end position="349"/>
    </location>
</feature>
<evidence type="ECO:0000256" key="1">
    <source>
        <dbReference type="ARBA" id="ARBA00004123"/>
    </source>
</evidence>
<name>A0A3B3HBN2_ORYLA</name>
<feature type="compositionally biased region" description="Basic and acidic residues" evidence="9">
    <location>
        <begin position="256"/>
        <end position="279"/>
    </location>
</feature>
<dbReference type="FunFam" id="3.30.160.60:FF:001465">
    <property type="entry name" value="Zinc finger protein 560"/>
    <property type="match status" value="1"/>
</dbReference>
<proteinExistence type="predicted"/>
<evidence type="ECO:0000313" key="12">
    <source>
        <dbReference type="Proteomes" id="UP000001038"/>
    </source>
</evidence>
<dbReference type="PANTHER" id="PTHR24394">
    <property type="entry name" value="ZINC FINGER PROTEIN"/>
    <property type="match status" value="1"/>
</dbReference>
<evidence type="ECO:0000256" key="6">
    <source>
        <dbReference type="ARBA" id="ARBA00023125"/>
    </source>
</evidence>
<evidence type="ECO:0000256" key="7">
    <source>
        <dbReference type="ARBA" id="ARBA00023242"/>
    </source>
</evidence>
<dbReference type="FunFam" id="3.30.160.60:FF:000358">
    <property type="entry name" value="zinc finger protein 24"/>
    <property type="match status" value="1"/>
</dbReference>
<feature type="compositionally biased region" description="Acidic residues" evidence="9">
    <location>
        <begin position="85"/>
        <end position="97"/>
    </location>
</feature>
<dbReference type="SUPFAM" id="SSF57667">
    <property type="entry name" value="beta-beta-alpha zinc fingers"/>
    <property type="match status" value="2"/>
</dbReference>
<dbReference type="Pfam" id="PF00096">
    <property type="entry name" value="zf-C2H2"/>
    <property type="match status" value="3"/>
</dbReference>
<dbReference type="SMART" id="SM00355">
    <property type="entry name" value="ZnF_C2H2"/>
    <property type="match status" value="3"/>
</dbReference>
<sequence>MPDLDALVVAFQTQLSDVMETVVKTAMFEVTRLVEDVFLVEVRRRRRELESLRMQLQRNEEQFRGDKARSKTLLESSGNGVDQAGDCEETGDCEEDTTSGCDVKTPRDSVGCWMSSLRRDDRTGAEDEAAAAQNPDPDQQAAKPEDQMSTLDVKEEEVNAPCCSSHHLSSWGSTFDDRTGPESSNACEAAEVRPKKAEENGDDFLKSSNRQDSHISAAYQYPEDQPEARSAADQPHFSSLELDTGWIGLPGLLQSHRPDKECDPVKSKGSAAREEPEVCDSVRADVQLSLGADPVSSSGSPEARMQHSSMLGVAVKKEALISSGGSEPSERAEKKFKKPGRASASDSGKPHRVILETHKFNSSYNKGSVLEGMKPQSKVDSGLSLHEAIEHIHRPLKKPPSVRTSASPSVALSLVGNLSNSNRIPSTSKAAPSAALSVQRLHLNRTNASWVGLKSQLQPATCQHSNPAPHAESHPHIGSRHLLRCGQCGKCFPHPSNLKAHLQTHTGERPFCCSLCGRSFTKLSNLKAHRRVHTGERPYCCLACGKRFTQKCNLKRHQRIHLDV</sequence>
<evidence type="ECO:0000256" key="4">
    <source>
        <dbReference type="ARBA" id="ARBA00022771"/>
    </source>
</evidence>
<dbReference type="GO" id="GO:0005634">
    <property type="term" value="C:nucleus"/>
    <property type="evidence" value="ECO:0000318"/>
    <property type="project" value="GO_Central"/>
</dbReference>
<keyword evidence="5" id="KW-0862">Zinc</keyword>
<evidence type="ECO:0000256" key="9">
    <source>
        <dbReference type="SAM" id="MobiDB-lite"/>
    </source>
</evidence>
<feature type="domain" description="C2H2-type" evidence="10">
    <location>
        <begin position="511"/>
        <end position="538"/>
    </location>
</feature>
<dbReference type="FunCoup" id="A0A3B3HBN2">
    <property type="interactions" value="1"/>
</dbReference>
<dbReference type="InterPro" id="IPR036236">
    <property type="entry name" value="Znf_C2H2_sf"/>
</dbReference>
<evidence type="ECO:0000256" key="8">
    <source>
        <dbReference type="PROSITE-ProRule" id="PRU00042"/>
    </source>
</evidence>
<dbReference type="PROSITE" id="PS00028">
    <property type="entry name" value="ZINC_FINGER_C2H2_1"/>
    <property type="match status" value="3"/>
</dbReference>
<feature type="compositionally biased region" description="Low complexity" evidence="9">
    <location>
        <begin position="130"/>
        <end position="142"/>
    </location>
</feature>
<dbReference type="Ensembl" id="ENSORLT00000032475.1">
    <property type="protein sequence ID" value="ENSORLP00000028935.1"/>
    <property type="gene ID" value="ENSORLG00000023006.1"/>
</dbReference>
<comment type="subcellular location">
    <subcellularLocation>
        <location evidence="1">Nucleus</location>
    </subcellularLocation>
</comment>
<evidence type="ECO:0000256" key="3">
    <source>
        <dbReference type="ARBA" id="ARBA00022737"/>
    </source>
</evidence>
<dbReference type="InParanoid" id="A0A3B3HBN2"/>
<feature type="region of interest" description="Disordered" evidence="9">
    <location>
        <begin position="170"/>
        <end position="213"/>
    </location>
</feature>
<dbReference type="PANTHER" id="PTHR24394:SF44">
    <property type="entry name" value="ZINC FINGER PROTEIN 271-LIKE"/>
    <property type="match status" value="1"/>
</dbReference>
<organism evidence="11 12">
    <name type="scientific">Oryzias latipes</name>
    <name type="common">Japanese rice fish</name>
    <name type="synonym">Japanese killifish</name>
    <dbReference type="NCBI Taxonomy" id="8090"/>
    <lineage>
        <taxon>Eukaryota</taxon>
        <taxon>Metazoa</taxon>
        <taxon>Chordata</taxon>
        <taxon>Craniata</taxon>
        <taxon>Vertebrata</taxon>
        <taxon>Euteleostomi</taxon>
        <taxon>Actinopterygii</taxon>
        <taxon>Neopterygii</taxon>
        <taxon>Teleostei</taxon>
        <taxon>Neoteleostei</taxon>
        <taxon>Acanthomorphata</taxon>
        <taxon>Ovalentaria</taxon>
        <taxon>Atherinomorphae</taxon>
        <taxon>Beloniformes</taxon>
        <taxon>Adrianichthyidae</taxon>
        <taxon>Oryziinae</taxon>
        <taxon>Oryzias</taxon>
    </lineage>
</organism>
<dbReference type="GeneTree" id="ENSGT01150000286953"/>
<feature type="compositionally biased region" description="Basic and acidic residues" evidence="9">
    <location>
        <begin position="60"/>
        <end position="69"/>
    </location>
</feature>
<feature type="compositionally biased region" description="Basic and acidic residues" evidence="9">
    <location>
        <begin position="190"/>
        <end position="213"/>
    </location>
</feature>
<keyword evidence="12" id="KW-1185">Reference proteome</keyword>
<dbReference type="GO" id="GO:0006357">
    <property type="term" value="P:regulation of transcription by RNA polymerase II"/>
    <property type="evidence" value="ECO:0000318"/>
    <property type="project" value="GO_Central"/>
</dbReference>
<accession>A0A3B3HBN2</accession>
<dbReference type="GO" id="GO:0001228">
    <property type="term" value="F:DNA-binding transcription activator activity, RNA polymerase II-specific"/>
    <property type="evidence" value="ECO:0000318"/>
    <property type="project" value="GO_Central"/>
</dbReference>